<proteinExistence type="predicted"/>
<dbReference type="Proteomes" id="UP001195660">
    <property type="component" value="Unassembled WGS sequence"/>
</dbReference>
<dbReference type="RefSeq" id="WP_203572169.1">
    <property type="nucleotide sequence ID" value="NZ_WOFE01000011.1"/>
</dbReference>
<protein>
    <recommendedName>
        <fullName evidence="4">DUF2946 domain-containing protein</fullName>
    </recommendedName>
</protein>
<feature type="signal peptide" evidence="1">
    <location>
        <begin position="1"/>
        <end position="18"/>
    </location>
</feature>
<gene>
    <name evidence="2" type="ORF">GM173_14830</name>
</gene>
<reference evidence="2 3" key="1">
    <citation type="submission" date="2019-11" db="EMBL/GenBank/DDBJ databases">
        <title>Novel Deefgea species.</title>
        <authorList>
            <person name="Han J.-H."/>
        </authorList>
    </citation>
    <scope>NUCLEOTIDE SEQUENCE [LARGE SCALE GENOMIC DNA]</scope>
    <source>
        <strain evidence="2 3">LMG 24817</strain>
    </source>
</reference>
<evidence type="ECO:0000313" key="2">
    <source>
        <dbReference type="EMBL" id="MBM5572844.1"/>
    </source>
</evidence>
<evidence type="ECO:0000313" key="3">
    <source>
        <dbReference type="Proteomes" id="UP001195660"/>
    </source>
</evidence>
<dbReference type="EMBL" id="WOFE01000011">
    <property type="protein sequence ID" value="MBM5572844.1"/>
    <property type="molecule type" value="Genomic_DNA"/>
</dbReference>
<organism evidence="2 3">
    <name type="scientific">Deefgea chitinilytica</name>
    <dbReference type="NCBI Taxonomy" id="570276"/>
    <lineage>
        <taxon>Bacteria</taxon>
        <taxon>Pseudomonadati</taxon>
        <taxon>Pseudomonadota</taxon>
        <taxon>Betaproteobacteria</taxon>
        <taxon>Neisseriales</taxon>
        <taxon>Chitinibacteraceae</taxon>
        <taxon>Deefgea</taxon>
    </lineage>
</organism>
<keyword evidence="1" id="KW-0732">Signal</keyword>
<accession>A0ABS2CFB8</accession>
<sequence>MLLALSLLLFGIGAPLKAAPNTSVTMAVSHCEQTDSSALSVTSISDCLSHCALPAPSTISMTMNAIRSERYAAPSLAWQVVSIAPPSPPPRSDS</sequence>
<evidence type="ECO:0000256" key="1">
    <source>
        <dbReference type="SAM" id="SignalP"/>
    </source>
</evidence>
<feature type="chain" id="PRO_5046070618" description="DUF2946 domain-containing protein" evidence="1">
    <location>
        <begin position="19"/>
        <end position="94"/>
    </location>
</feature>
<name>A0ABS2CFB8_9NEIS</name>
<keyword evidence="3" id="KW-1185">Reference proteome</keyword>
<comment type="caution">
    <text evidence="2">The sequence shown here is derived from an EMBL/GenBank/DDBJ whole genome shotgun (WGS) entry which is preliminary data.</text>
</comment>
<evidence type="ECO:0008006" key="4">
    <source>
        <dbReference type="Google" id="ProtNLM"/>
    </source>
</evidence>